<proteinExistence type="predicted"/>
<name>A0A174L0K8_9FIRM</name>
<feature type="domain" description="Gram-positive cocci surface proteins LPxTG" evidence="8">
    <location>
        <begin position="685"/>
        <end position="718"/>
    </location>
</feature>
<evidence type="ECO:0000256" key="2">
    <source>
        <dbReference type="ARBA" id="ARBA00022525"/>
    </source>
</evidence>
<feature type="compositionally biased region" description="Basic and acidic residues" evidence="5">
    <location>
        <begin position="189"/>
        <end position="208"/>
    </location>
</feature>
<accession>A0A174L0K8</accession>
<dbReference type="EMBL" id="CYZU01000064">
    <property type="protein sequence ID" value="CUP18104.1"/>
    <property type="molecule type" value="Genomic_DNA"/>
</dbReference>
<dbReference type="InterPro" id="IPR036116">
    <property type="entry name" value="FN3_sf"/>
</dbReference>
<keyword evidence="6" id="KW-1133">Transmembrane helix</keyword>
<dbReference type="SUPFAM" id="SSF49265">
    <property type="entry name" value="Fibronectin type III"/>
    <property type="match status" value="2"/>
</dbReference>
<evidence type="ECO:0000313" key="10">
    <source>
        <dbReference type="Proteomes" id="UP000095544"/>
    </source>
</evidence>
<feature type="signal peptide" evidence="7">
    <location>
        <begin position="1"/>
        <end position="31"/>
    </location>
</feature>
<keyword evidence="1" id="KW-0134">Cell wall</keyword>
<evidence type="ECO:0000259" key="8">
    <source>
        <dbReference type="PROSITE" id="PS50847"/>
    </source>
</evidence>
<protein>
    <submittedName>
        <fullName evidence="9">Fibronectin type III domain</fullName>
    </submittedName>
</protein>
<evidence type="ECO:0000256" key="5">
    <source>
        <dbReference type="SAM" id="MobiDB-lite"/>
    </source>
</evidence>
<evidence type="ECO:0000256" key="4">
    <source>
        <dbReference type="ARBA" id="ARBA00023088"/>
    </source>
</evidence>
<feature type="transmembrane region" description="Helical" evidence="6">
    <location>
        <begin position="694"/>
        <end position="713"/>
    </location>
</feature>
<sequence>MKWKGKRGLALLLTFVLIGAAGILPAFPVSAETVNVTQDTGVQKPEVIEKTTDRIKLRTEQDYEYAIETEKNNARIWKWAEAGQYDKASRTVVFTGLQPGTQYSFACRHTGEDVILYQNTAATNVIAGNVVTDTPQNQPPDPPENMAAQPDETQKLTDSNQNSEVGEEKQSPMDEPQNLANDTEITSEGTKDTPEANKQVPDDTKKETNNSQNFSDAIKKPVNEKRSKVEAKAPAPSLTAPEAPIVKEVKDTEITLELPKNADPKYKYEFSINGTDYQTDPQFDKLTPDTPYKCYLRIAAGKYEDVTYPASDSSIPADVRTKKSAPDKPAYAPEVTDRTNTSVSLKVPDKEKDPDSMEFGMLGTGTDVEWNTMGVFDNLTPGTEYQFVMRCNVDEKVQMQGENSDILRVATLQNAAAAALAPKILKRSDTSIVLRAADKLEYGMRMADGTISWQENAEFDGLEPDTEYQFVTRAKYDPDKAMESLPSETVKYRTAISSDGAKITGIEQGGTYEAETVWTATAVGVGMENTSPAAGDTRWVPKTWTWGGAIKSWENPPYTVKFKCTRLGSYELTAGFQLEEYTGNGWEETEYTKSVSTSFNIIEKKVTVYTITAEAGANGKIDPNGRVDVEQGKNCEFTFTPYKGYRVAKVLVDGREVTVKNNRYTFTDIQDNHKISVTFEKDKRTPKTGDNTQFVLILGAFLISGLAVLMLAYRKRKR</sequence>
<dbReference type="AlphaFoldDB" id="A0A174L0K8"/>
<evidence type="ECO:0000313" key="9">
    <source>
        <dbReference type="EMBL" id="CUP18104.1"/>
    </source>
</evidence>
<gene>
    <name evidence="9" type="ORF">ERS852491_04478</name>
</gene>
<evidence type="ECO:0000256" key="6">
    <source>
        <dbReference type="SAM" id="Phobius"/>
    </source>
</evidence>
<dbReference type="PROSITE" id="PS50847">
    <property type="entry name" value="GRAM_POS_ANCHORING"/>
    <property type="match status" value="1"/>
</dbReference>
<dbReference type="NCBIfam" id="TIGR01167">
    <property type="entry name" value="LPXTG_anchor"/>
    <property type="match status" value="1"/>
</dbReference>
<feature type="chain" id="PRO_5008026579" evidence="7">
    <location>
        <begin position="32"/>
        <end position="718"/>
    </location>
</feature>
<feature type="region of interest" description="Disordered" evidence="5">
    <location>
        <begin position="131"/>
        <end position="244"/>
    </location>
</feature>
<organism evidence="9 10">
    <name type="scientific">Faecalicatena contorta</name>
    <dbReference type="NCBI Taxonomy" id="39482"/>
    <lineage>
        <taxon>Bacteria</taxon>
        <taxon>Bacillati</taxon>
        <taxon>Bacillota</taxon>
        <taxon>Clostridia</taxon>
        <taxon>Lachnospirales</taxon>
        <taxon>Lachnospiraceae</taxon>
        <taxon>Faecalicatena</taxon>
    </lineage>
</organism>
<evidence type="ECO:0000256" key="3">
    <source>
        <dbReference type="ARBA" id="ARBA00022729"/>
    </source>
</evidence>
<dbReference type="InterPro" id="IPR019931">
    <property type="entry name" value="LPXTG_anchor"/>
</dbReference>
<dbReference type="Proteomes" id="UP000095544">
    <property type="component" value="Unassembled WGS sequence"/>
</dbReference>
<keyword evidence="6" id="KW-0472">Membrane</keyword>
<dbReference type="RefSeq" id="WP_055155001.1">
    <property type="nucleotide sequence ID" value="NZ_CYZU01000064.1"/>
</dbReference>
<reference evidence="9 10" key="1">
    <citation type="submission" date="2015-09" db="EMBL/GenBank/DDBJ databases">
        <authorList>
            <consortium name="Pathogen Informatics"/>
        </authorList>
    </citation>
    <scope>NUCLEOTIDE SEQUENCE [LARGE SCALE GENOMIC DNA]</scope>
    <source>
        <strain evidence="9 10">2789STDY5834876</strain>
    </source>
</reference>
<keyword evidence="3 7" id="KW-0732">Signal</keyword>
<feature type="compositionally biased region" description="Basic and acidic residues" evidence="5">
    <location>
        <begin position="217"/>
        <end position="231"/>
    </location>
</feature>
<keyword evidence="6" id="KW-0812">Transmembrane</keyword>
<feature type="region of interest" description="Disordered" evidence="5">
    <location>
        <begin position="309"/>
        <end position="355"/>
    </location>
</feature>
<feature type="compositionally biased region" description="Polar residues" evidence="5">
    <location>
        <begin position="178"/>
        <end position="188"/>
    </location>
</feature>
<dbReference type="OrthoDB" id="1975981at2"/>
<dbReference type="STRING" id="39482.ERS852491_04478"/>
<keyword evidence="2" id="KW-0964">Secreted</keyword>
<evidence type="ECO:0000256" key="7">
    <source>
        <dbReference type="SAM" id="SignalP"/>
    </source>
</evidence>
<evidence type="ECO:0000256" key="1">
    <source>
        <dbReference type="ARBA" id="ARBA00022512"/>
    </source>
</evidence>
<keyword evidence="4" id="KW-0572">Peptidoglycan-anchor</keyword>